<keyword evidence="4 5" id="KW-0663">Pyridoxal phosphate</keyword>
<feature type="domain" description="Aromatic amino acid beta-eliminating lyase/threonine aldolase" evidence="6">
    <location>
        <begin position="4"/>
        <end position="289"/>
    </location>
</feature>
<evidence type="ECO:0000256" key="3">
    <source>
        <dbReference type="ARBA" id="ARBA00011881"/>
    </source>
</evidence>
<name>A0ABV7WQ36_9GAMM</name>
<dbReference type="EC" id="4.1.2.48" evidence="5"/>
<dbReference type="PANTHER" id="PTHR48097">
    <property type="entry name" value="L-THREONINE ALDOLASE-RELATED"/>
    <property type="match status" value="1"/>
</dbReference>
<evidence type="ECO:0000256" key="5">
    <source>
        <dbReference type="PIRNR" id="PIRNR038940"/>
    </source>
</evidence>
<dbReference type="InterPro" id="IPR015422">
    <property type="entry name" value="PyrdxlP-dep_Trfase_small"/>
</dbReference>
<dbReference type="Gene3D" id="3.90.1150.10">
    <property type="entry name" value="Aspartate Aminotransferase, domain 1"/>
    <property type="match status" value="1"/>
</dbReference>
<reference evidence="8" key="1">
    <citation type="journal article" date="2019" name="Int. J. Syst. Evol. Microbiol.">
        <title>The Global Catalogue of Microorganisms (GCM) 10K type strain sequencing project: providing services to taxonomists for standard genome sequencing and annotation.</title>
        <authorList>
            <consortium name="The Broad Institute Genomics Platform"/>
            <consortium name="The Broad Institute Genome Sequencing Center for Infectious Disease"/>
            <person name="Wu L."/>
            <person name="Ma J."/>
        </authorList>
    </citation>
    <scope>NUCLEOTIDE SEQUENCE [LARGE SCALE GENOMIC DNA]</scope>
    <source>
        <strain evidence="8">CECT 8288</strain>
    </source>
</reference>
<dbReference type="InterPro" id="IPR015421">
    <property type="entry name" value="PyrdxlP-dep_Trfase_major"/>
</dbReference>
<dbReference type="Gene3D" id="3.40.640.10">
    <property type="entry name" value="Type I PLP-dependent aspartate aminotransferase-like (Major domain)"/>
    <property type="match status" value="1"/>
</dbReference>
<sequence>MYFGSDNQTGASPQVLNAIIEANNAVTDAYGEDQWTQQACAKISEIFECDADVFLVNTGTAANSLALACMVDPWSSIICHGQAHIINDELTAPEFFTHGARLIGLDTQEAQLSAQSLSSYLSQGAAHPPHNAEPKALSITQASESGMVYSVEQVTELAKVAHQHGLTVHMDGARFTNALVNQKCTPAELTWKAGVDVLCLGATKNGALAAEAVVFFNKDLAKSFVARRKRSGHLLSKGRLYGAQICGWLENDHWIELAAHANQQASKLAAGIEAAQSTRLVWPTMANEVFAILPNQTIEKLRTAGAVLYEWIPGFLPRDLAIEKDESVVRLVCSFRTQDEEVAQFIEHLS</sequence>
<dbReference type="Proteomes" id="UP001595710">
    <property type="component" value="Unassembled WGS sequence"/>
</dbReference>
<dbReference type="PIRSF" id="PIRSF038940">
    <property type="entry name" value="Low_specificity_LTA"/>
    <property type="match status" value="1"/>
</dbReference>
<dbReference type="InterPro" id="IPR001597">
    <property type="entry name" value="ArAA_b-elim_lyase/Thr_aldolase"/>
</dbReference>
<dbReference type="Pfam" id="PF01212">
    <property type="entry name" value="Beta_elim_lyase"/>
    <property type="match status" value="1"/>
</dbReference>
<comment type="caution">
    <text evidence="7">The sequence shown here is derived from an EMBL/GenBank/DDBJ whole genome shotgun (WGS) entry which is preliminary data.</text>
</comment>
<dbReference type="RefSeq" id="WP_290282922.1">
    <property type="nucleotide sequence ID" value="NZ_JAUFQI010000001.1"/>
</dbReference>
<gene>
    <name evidence="7" type="ORF">ACFOND_00370</name>
</gene>
<keyword evidence="8" id="KW-1185">Reference proteome</keyword>
<dbReference type="InterPro" id="IPR026273">
    <property type="entry name" value="Low_specificity_L-TA_bact"/>
</dbReference>
<evidence type="ECO:0000313" key="7">
    <source>
        <dbReference type="EMBL" id="MFC3700075.1"/>
    </source>
</evidence>
<dbReference type="SUPFAM" id="SSF53383">
    <property type="entry name" value="PLP-dependent transferases"/>
    <property type="match status" value="1"/>
</dbReference>
<evidence type="ECO:0000256" key="4">
    <source>
        <dbReference type="ARBA" id="ARBA00022898"/>
    </source>
</evidence>
<protein>
    <recommendedName>
        <fullName evidence="5">L-threonine aldolase</fullName>
        <ecNumber evidence="5">4.1.2.48</ecNumber>
    </recommendedName>
</protein>
<keyword evidence="5" id="KW-0456">Lyase</keyword>
<comment type="cofactor">
    <cofactor evidence="1 5">
        <name>pyridoxal 5'-phosphate</name>
        <dbReference type="ChEBI" id="CHEBI:597326"/>
    </cofactor>
</comment>
<comment type="catalytic activity">
    <reaction evidence="5">
        <text>L-allo-threonine = acetaldehyde + glycine</text>
        <dbReference type="Rhea" id="RHEA:26209"/>
        <dbReference type="ChEBI" id="CHEBI:15343"/>
        <dbReference type="ChEBI" id="CHEBI:57305"/>
        <dbReference type="ChEBI" id="CHEBI:58585"/>
        <dbReference type="EC" id="4.1.2.48"/>
    </reaction>
</comment>
<comment type="catalytic activity">
    <reaction evidence="5">
        <text>L-threonine = acetaldehyde + glycine</text>
        <dbReference type="Rhea" id="RHEA:19625"/>
        <dbReference type="ChEBI" id="CHEBI:15343"/>
        <dbReference type="ChEBI" id="CHEBI:57305"/>
        <dbReference type="ChEBI" id="CHEBI:57926"/>
        <dbReference type="EC" id="4.1.2.48"/>
    </reaction>
</comment>
<comment type="subunit">
    <text evidence="3">Homotetramer.</text>
</comment>
<accession>A0ABV7WQ36</accession>
<evidence type="ECO:0000256" key="1">
    <source>
        <dbReference type="ARBA" id="ARBA00001933"/>
    </source>
</evidence>
<dbReference type="InterPro" id="IPR015424">
    <property type="entry name" value="PyrdxlP-dep_Trfase"/>
</dbReference>
<comment type="function">
    <text evidence="5">Catalyzes the cleavage of L-allo-threonine and L-threonine to glycine and acetaldehyde.</text>
</comment>
<evidence type="ECO:0000256" key="2">
    <source>
        <dbReference type="ARBA" id="ARBA00006966"/>
    </source>
</evidence>
<evidence type="ECO:0000313" key="8">
    <source>
        <dbReference type="Proteomes" id="UP001595710"/>
    </source>
</evidence>
<organism evidence="7 8">
    <name type="scientific">Reinekea marina</name>
    <dbReference type="NCBI Taxonomy" id="1310421"/>
    <lineage>
        <taxon>Bacteria</taxon>
        <taxon>Pseudomonadati</taxon>
        <taxon>Pseudomonadota</taxon>
        <taxon>Gammaproteobacteria</taxon>
        <taxon>Oceanospirillales</taxon>
        <taxon>Saccharospirillaceae</taxon>
        <taxon>Reinekea</taxon>
    </lineage>
</organism>
<proteinExistence type="inferred from homology"/>
<dbReference type="EMBL" id="JBHRYN010000002">
    <property type="protein sequence ID" value="MFC3700075.1"/>
    <property type="molecule type" value="Genomic_DNA"/>
</dbReference>
<dbReference type="PANTHER" id="PTHR48097:SF5">
    <property type="entry name" value="LOW SPECIFICITY L-THREONINE ALDOLASE"/>
    <property type="match status" value="1"/>
</dbReference>
<comment type="similarity">
    <text evidence="2 5">Belongs to the threonine aldolase family.</text>
</comment>
<evidence type="ECO:0000259" key="6">
    <source>
        <dbReference type="Pfam" id="PF01212"/>
    </source>
</evidence>